<feature type="transmembrane region" description="Helical" evidence="1">
    <location>
        <begin position="47"/>
        <end position="64"/>
    </location>
</feature>
<feature type="transmembrane region" description="Helical" evidence="1">
    <location>
        <begin position="106"/>
        <end position="127"/>
    </location>
</feature>
<reference evidence="2 3" key="1">
    <citation type="submission" date="2018-05" db="EMBL/GenBank/DDBJ databases">
        <title>Micromonosporas from Atacama Desert.</title>
        <authorList>
            <person name="Carro L."/>
            <person name="Golinska P."/>
            <person name="Klenk H.-P."/>
            <person name="Goodfellow M."/>
        </authorList>
    </citation>
    <scope>NUCLEOTIDE SEQUENCE [LARGE SCALE GENOMIC DNA]</scope>
    <source>
        <strain evidence="2 3">4G51</strain>
    </source>
</reference>
<feature type="transmembrane region" description="Helical" evidence="1">
    <location>
        <begin position="305"/>
        <end position="322"/>
    </location>
</feature>
<gene>
    <name evidence="2" type="ORF">DKT69_06015</name>
</gene>
<sequence>MTIGGSTELVRRPSGSTRATLLELLFDVVFVAALALTSMLIVERDSWAGVGQVVVILMAIWWTWSITSTTTDFYDPDQRPIQTILMVTMLGAVLTAAALASDAHALVFAAGYVTPHLVRGLVLVSVLHQHRHQAERRAARFLFWFLVSGVFWIVGAMLPDAPRWALWAVAVTIDYVAAAARYPTPLLGRVPVGQYERTTEHLGERYQQFVILALGDIILVPTLEISTADFTRARLAAFLAAFVTMLLFWQIYVLGAGSIVRTTSAQLLRRATRLAPYTHLVMVAGVVCTAAGFDLVIDRPTGDTPARWTALILGGPALFLLGRTLFTYRILGMVPWHRVLWLLVLAVAAPWVGGWPPVLVTTLVVLVLAGVVVGDAMGGRLTRPMLRGRPG</sequence>
<protein>
    <submittedName>
        <fullName evidence="2">Low temperature requirement protein A</fullName>
    </submittedName>
</protein>
<feature type="transmembrane region" description="Helical" evidence="1">
    <location>
        <begin position="164"/>
        <end position="184"/>
    </location>
</feature>
<organism evidence="2 3">
    <name type="scientific">Micromonospora sicca</name>
    <dbReference type="NCBI Taxonomy" id="2202420"/>
    <lineage>
        <taxon>Bacteria</taxon>
        <taxon>Bacillati</taxon>
        <taxon>Actinomycetota</taxon>
        <taxon>Actinomycetes</taxon>
        <taxon>Micromonosporales</taxon>
        <taxon>Micromonosporaceae</taxon>
        <taxon>Micromonospora</taxon>
    </lineage>
</organism>
<feature type="transmembrane region" description="Helical" evidence="1">
    <location>
        <begin position="84"/>
        <end position="100"/>
    </location>
</feature>
<evidence type="ECO:0000256" key="1">
    <source>
        <dbReference type="SAM" id="Phobius"/>
    </source>
</evidence>
<dbReference type="Pfam" id="PF06772">
    <property type="entry name" value="LtrA"/>
    <property type="match status" value="1"/>
</dbReference>
<proteinExistence type="predicted"/>
<feature type="transmembrane region" description="Helical" evidence="1">
    <location>
        <begin position="21"/>
        <end position="41"/>
    </location>
</feature>
<keyword evidence="1" id="KW-0472">Membrane</keyword>
<feature type="transmembrane region" description="Helical" evidence="1">
    <location>
        <begin position="139"/>
        <end position="158"/>
    </location>
</feature>
<keyword evidence="1" id="KW-1133">Transmembrane helix</keyword>
<evidence type="ECO:0000313" key="3">
    <source>
        <dbReference type="Proteomes" id="UP000246050"/>
    </source>
</evidence>
<dbReference type="AlphaFoldDB" id="A0A317DPR7"/>
<dbReference type="PANTHER" id="PTHR36840">
    <property type="entry name" value="BLL5714 PROTEIN"/>
    <property type="match status" value="1"/>
</dbReference>
<keyword evidence="1" id="KW-0812">Transmembrane</keyword>
<dbReference type="EMBL" id="QGKS01000127">
    <property type="protein sequence ID" value="PWR16372.1"/>
    <property type="molecule type" value="Genomic_DNA"/>
</dbReference>
<feature type="transmembrane region" description="Helical" evidence="1">
    <location>
        <begin position="358"/>
        <end position="377"/>
    </location>
</feature>
<name>A0A317DPR7_9ACTN</name>
<dbReference type="RefSeq" id="WP_109800589.1">
    <property type="nucleotide sequence ID" value="NZ_QGKS01000127.1"/>
</dbReference>
<dbReference type="PANTHER" id="PTHR36840:SF1">
    <property type="entry name" value="BLL5714 PROTEIN"/>
    <property type="match status" value="1"/>
</dbReference>
<accession>A0A317DPR7</accession>
<evidence type="ECO:0000313" key="2">
    <source>
        <dbReference type="EMBL" id="PWR16372.1"/>
    </source>
</evidence>
<dbReference type="Proteomes" id="UP000246050">
    <property type="component" value="Unassembled WGS sequence"/>
</dbReference>
<comment type="caution">
    <text evidence="2">The sequence shown here is derived from an EMBL/GenBank/DDBJ whole genome shotgun (WGS) entry which is preliminary data.</text>
</comment>
<feature type="transmembrane region" description="Helical" evidence="1">
    <location>
        <begin position="274"/>
        <end position="293"/>
    </location>
</feature>
<dbReference type="InterPro" id="IPR010640">
    <property type="entry name" value="Low_temperature_requirement_A"/>
</dbReference>
<feature type="transmembrane region" description="Helical" evidence="1">
    <location>
        <begin position="235"/>
        <end position="254"/>
    </location>
</feature>
<dbReference type="OrthoDB" id="7698234at2"/>